<dbReference type="EMBL" id="FNEE01000002">
    <property type="protein sequence ID" value="SDI65450.1"/>
    <property type="molecule type" value="Genomic_DNA"/>
</dbReference>
<evidence type="ECO:0000259" key="1">
    <source>
        <dbReference type="Pfam" id="PF13501"/>
    </source>
</evidence>
<reference evidence="3" key="1">
    <citation type="submission" date="2016-10" db="EMBL/GenBank/DDBJ databases">
        <authorList>
            <person name="Varghese N."/>
            <person name="Submissions S."/>
        </authorList>
    </citation>
    <scope>NUCLEOTIDE SEQUENCE [LARGE SCALE GENOMIC DNA]</scope>
    <source>
        <strain evidence="3">CGMCC 1.11022</strain>
    </source>
</reference>
<keyword evidence="3" id="KW-1185">Reference proteome</keyword>
<dbReference type="Pfam" id="PF13501">
    <property type="entry name" value="SoxY"/>
    <property type="match status" value="1"/>
</dbReference>
<dbReference type="Proteomes" id="UP000198894">
    <property type="component" value="Unassembled WGS sequence"/>
</dbReference>
<name>A0A1G8MDQ1_9HYPH</name>
<sequence length="156" mass="17037">MAGLETGTMSLTRRDVLIAGSAGFAGVALFSPPSARANDEALDLVEQLIGRKAMMSDRLHLIMPADFPTGYTVPMSLYIDSPMTEADHVRQMRVFAPRNPLIEVASFHFVPQRSLPRVSTRIRLAKPQHVVAVAEMNDGVLLMTTTWVRVATDGCA</sequence>
<proteinExistence type="predicted"/>
<dbReference type="AlphaFoldDB" id="A0A1G8MDQ1"/>
<dbReference type="Gene3D" id="2.60.40.2470">
    <property type="entry name" value="SoxY domain"/>
    <property type="match status" value="1"/>
</dbReference>
<dbReference type="InterPro" id="IPR038162">
    <property type="entry name" value="SoxY_sf"/>
</dbReference>
<accession>A0A1G8MDQ1</accession>
<feature type="domain" description="Ig-like SoxY" evidence="1">
    <location>
        <begin position="47"/>
        <end position="155"/>
    </location>
</feature>
<dbReference type="PIRSF" id="PIRSF010312">
    <property type="entry name" value="Sulphur_oxidation_SoxY"/>
    <property type="match status" value="1"/>
</dbReference>
<evidence type="ECO:0000313" key="2">
    <source>
        <dbReference type="EMBL" id="SDI65450.1"/>
    </source>
</evidence>
<dbReference type="InterPro" id="IPR006311">
    <property type="entry name" value="TAT_signal"/>
</dbReference>
<dbReference type="PROSITE" id="PS51318">
    <property type="entry name" value="TAT"/>
    <property type="match status" value="1"/>
</dbReference>
<gene>
    <name evidence="2" type="ORF">SAMN05428953_102515</name>
</gene>
<protein>
    <submittedName>
        <fullName evidence="2">Sulfur-oxidizing protein SoxY</fullName>
    </submittedName>
</protein>
<organism evidence="2 3">
    <name type="scientific">Mesorhizobium muleiense</name>
    <dbReference type="NCBI Taxonomy" id="1004279"/>
    <lineage>
        <taxon>Bacteria</taxon>
        <taxon>Pseudomonadati</taxon>
        <taxon>Pseudomonadota</taxon>
        <taxon>Alphaproteobacteria</taxon>
        <taxon>Hyphomicrobiales</taxon>
        <taxon>Phyllobacteriaceae</taxon>
        <taxon>Mesorhizobium</taxon>
    </lineage>
</organism>
<dbReference type="InterPro" id="IPR016568">
    <property type="entry name" value="Sulphur_oxidation_SoxY"/>
</dbReference>
<dbReference type="InterPro" id="IPR032711">
    <property type="entry name" value="SoxY"/>
</dbReference>
<evidence type="ECO:0000313" key="3">
    <source>
        <dbReference type="Proteomes" id="UP000198894"/>
    </source>
</evidence>